<keyword evidence="1" id="KW-1133">Transmembrane helix</keyword>
<evidence type="ECO:0000313" key="2">
    <source>
        <dbReference type="EMBL" id="KAK3360023.1"/>
    </source>
</evidence>
<feature type="transmembrane region" description="Helical" evidence="1">
    <location>
        <begin position="125"/>
        <end position="148"/>
    </location>
</feature>
<dbReference type="EMBL" id="JAUIQD010000002">
    <property type="protein sequence ID" value="KAK3360023.1"/>
    <property type="molecule type" value="Genomic_DNA"/>
</dbReference>
<organism evidence="2 3">
    <name type="scientific">Lasiosphaeria hispida</name>
    <dbReference type="NCBI Taxonomy" id="260671"/>
    <lineage>
        <taxon>Eukaryota</taxon>
        <taxon>Fungi</taxon>
        <taxon>Dikarya</taxon>
        <taxon>Ascomycota</taxon>
        <taxon>Pezizomycotina</taxon>
        <taxon>Sordariomycetes</taxon>
        <taxon>Sordariomycetidae</taxon>
        <taxon>Sordariales</taxon>
        <taxon>Lasiosphaeriaceae</taxon>
        <taxon>Lasiosphaeria</taxon>
    </lineage>
</organism>
<accession>A0AAJ0MI74</accession>
<dbReference type="AlphaFoldDB" id="A0AAJ0MI74"/>
<dbReference type="Gene3D" id="1.20.140.150">
    <property type="match status" value="1"/>
</dbReference>
<evidence type="ECO:0008006" key="4">
    <source>
        <dbReference type="Google" id="ProtNLM"/>
    </source>
</evidence>
<comment type="caution">
    <text evidence="2">The sequence shown here is derived from an EMBL/GenBank/DDBJ whole genome shotgun (WGS) entry which is preliminary data.</text>
</comment>
<feature type="transmembrane region" description="Helical" evidence="1">
    <location>
        <begin position="164"/>
        <end position="189"/>
    </location>
</feature>
<proteinExistence type="predicted"/>
<keyword evidence="3" id="KW-1185">Reference proteome</keyword>
<evidence type="ECO:0000256" key="1">
    <source>
        <dbReference type="SAM" id="Phobius"/>
    </source>
</evidence>
<protein>
    <recommendedName>
        <fullName evidence="4">Pre-mRNA splicing factor</fullName>
    </recommendedName>
</protein>
<gene>
    <name evidence="2" type="ORF">B0T25DRAFT_534544</name>
</gene>
<name>A0AAJ0MI74_9PEZI</name>
<dbReference type="Proteomes" id="UP001275084">
    <property type="component" value="Unassembled WGS sequence"/>
</dbReference>
<keyword evidence="1" id="KW-0472">Membrane</keyword>
<evidence type="ECO:0000313" key="3">
    <source>
        <dbReference type="Proteomes" id="UP001275084"/>
    </source>
</evidence>
<keyword evidence="1" id="KW-0812">Transmembrane</keyword>
<reference evidence="2" key="2">
    <citation type="submission" date="2023-06" db="EMBL/GenBank/DDBJ databases">
        <authorList>
            <consortium name="Lawrence Berkeley National Laboratory"/>
            <person name="Haridas S."/>
            <person name="Hensen N."/>
            <person name="Bonometti L."/>
            <person name="Westerberg I."/>
            <person name="Brannstrom I.O."/>
            <person name="Guillou S."/>
            <person name="Cros-Aarteil S."/>
            <person name="Calhoun S."/>
            <person name="Kuo A."/>
            <person name="Mondo S."/>
            <person name="Pangilinan J."/>
            <person name="Riley R."/>
            <person name="Labutti K."/>
            <person name="Andreopoulos B."/>
            <person name="Lipzen A."/>
            <person name="Chen C."/>
            <person name="Yanf M."/>
            <person name="Daum C."/>
            <person name="Ng V."/>
            <person name="Clum A."/>
            <person name="Steindorff A."/>
            <person name="Ohm R."/>
            <person name="Martin F."/>
            <person name="Silar P."/>
            <person name="Natvig D."/>
            <person name="Lalanne C."/>
            <person name="Gautier V."/>
            <person name="Ament-Velasquez S.L."/>
            <person name="Kruys A."/>
            <person name="Hutchinson M.I."/>
            <person name="Powell A.J."/>
            <person name="Barry K."/>
            <person name="Miller A.N."/>
            <person name="Grigoriev I.V."/>
            <person name="Debuchy R."/>
            <person name="Gladieux P."/>
            <person name="Thoren M.H."/>
            <person name="Johannesson H."/>
        </authorList>
    </citation>
    <scope>NUCLEOTIDE SEQUENCE</scope>
    <source>
        <strain evidence="2">CBS 955.72</strain>
    </source>
</reference>
<sequence length="204" mass="21620">MTRKVVYTAALVALVAATAMTIASISTPRWISYSVAAKSGGAVYDHIGLHERCTSISASSAAATGCVHFPDARRCEASDGRSFCSLWRTTGFLMSLATVVDLAVLVGFLVIMAGGKVKRESGWRILAVMLGVVAGLEFCAMALVSYLFDNDDFFLVPGYRLDTSWYLCTASAGIALFSAFGLAISAFVLPPEDGYEFLGDPTGV</sequence>
<reference evidence="2" key="1">
    <citation type="journal article" date="2023" name="Mol. Phylogenet. Evol.">
        <title>Genome-scale phylogeny and comparative genomics of the fungal order Sordariales.</title>
        <authorList>
            <person name="Hensen N."/>
            <person name="Bonometti L."/>
            <person name="Westerberg I."/>
            <person name="Brannstrom I.O."/>
            <person name="Guillou S."/>
            <person name="Cros-Aarteil S."/>
            <person name="Calhoun S."/>
            <person name="Haridas S."/>
            <person name="Kuo A."/>
            <person name="Mondo S."/>
            <person name="Pangilinan J."/>
            <person name="Riley R."/>
            <person name="LaButti K."/>
            <person name="Andreopoulos B."/>
            <person name="Lipzen A."/>
            <person name="Chen C."/>
            <person name="Yan M."/>
            <person name="Daum C."/>
            <person name="Ng V."/>
            <person name="Clum A."/>
            <person name="Steindorff A."/>
            <person name="Ohm R.A."/>
            <person name="Martin F."/>
            <person name="Silar P."/>
            <person name="Natvig D.O."/>
            <person name="Lalanne C."/>
            <person name="Gautier V."/>
            <person name="Ament-Velasquez S.L."/>
            <person name="Kruys A."/>
            <person name="Hutchinson M.I."/>
            <person name="Powell A.J."/>
            <person name="Barry K."/>
            <person name="Miller A.N."/>
            <person name="Grigoriev I.V."/>
            <person name="Debuchy R."/>
            <person name="Gladieux P."/>
            <person name="Hiltunen Thoren M."/>
            <person name="Johannesson H."/>
        </authorList>
    </citation>
    <scope>NUCLEOTIDE SEQUENCE</scope>
    <source>
        <strain evidence="2">CBS 955.72</strain>
    </source>
</reference>
<feature type="transmembrane region" description="Helical" evidence="1">
    <location>
        <begin position="92"/>
        <end position="113"/>
    </location>
</feature>